<protein>
    <submittedName>
        <fullName evidence="1">Uncharacterized protein</fullName>
    </submittedName>
</protein>
<evidence type="ECO:0000313" key="2">
    <source>
        <dbReference type="Proteomes" id="UP000606172"/>
    </source>
</evidence>
<sequence length="156" mass="16243">MVLGVSVQVFALSKSAVALGVTSARGETGACVPVVVVAVGSFLEQAVRSAAKPTELIPANAFRRLTRLPSSCITFLSINTCTDCAWKIDKAAVSQYAVTKLPIIVMSSCSRLSQWKHPGEVGGMARSLLVTAGCAVIFTVVAVVRFQPSEGKAGTT</sequence>
<dbReference type="Proteomes" id="UP000606172">
    <property type="component" value="Unassembled WGS sequence"/>
</dbReference>
<accession>A0A919RE50</accession>
<comment type="caution">
    <text evidence="1">The sequence shown here is derived from an EMBL/GenBank/DDBJ whole genome shotgun (WGS) entry which is preliminary data.</text>
</comment>
<reference evidence="1" key="1">
    <citation type="submission" date="2021-01" db="EMBL/GenBank/DDBJ databases">
        <title>Whole genome shotgun sequence of Sinosporangium siamense NBRC 109515.</title>
        <authorList>
            <person name="Komaki H."/>
            <person name="Tamura T."/>
        </authorList>
    </citation>
    <scope>NUCLEOTIDE SEQUENCE</scope>
    <source>
        <strain evidence="1">NBRC 109515</strain>
    </source>
</reference>
<dbReference type="AlphaFoldDB" id="A0A919RE50"/>
<organism evidence="1 2">
    <name type="scientific">Sinosporangium siamense</name>
    <dbReference type="NCBI Taxonomy" id="1367973"/>
    <lineage>
        <taxon>Bacteria</taxon>
        <taxon>Bacillati</taxon>
        <taxon>Actinomycetota</taxon>
        <taxon>Actinomycetes</taxon>
        <taxon>Streptosporangiales</taxon>
        <taxon>Streptosporangiaceae</taxon>
        <taxon>Sinosporangium</taxon>
    </lineage>
</organism>
<gene>
    <name evidence="1" type="ORF">Ssi02_24720</name>
</gene>
<name>A0A919RE50_9ACTN</name>
<evidence type="ECO:0000313" key="1">
    <source>
        <dbReference type="EMBL" id="GII92241.1"/>
    </source>
</evidence>
<dbReference type="EMBL" id="BOOW01000014">
    <property type="protein sequence ID" value="GII92241.1"/>
    <property type="molecule type" value="Genomic_DNA"/>
</dbReference>
<keyword evidence="2" id="KW-1185">Reference proteome</keyword>
<proteinExistence type="predicted"/>